<organism evidence="7 8">
    <name type="scientific">Janthinobacterium fluminis</name>
    <dbReference type="NCBI Taxonomy" id="2987524"/>
    <lineage>
        <taxon>Bacteria</taxon>
        <taxon>Pseudomonadati</taxon>
        <taxon>Pseudomonadota</taxon>
        <taxon>Betaproteobacteria</taxon>
        <taxon>Burkholderiales</taxon>
        <taxon>Oxalobacteraceae</taxon>
        <taxon>Janthinobacterium</taxon>
    </lineage>
</organism>
<accession>A0ABT5K8F4</accession>
<evidence type="ECO:0000256" key="6">
    <source>
        <dbReference type="SAM" id="Phobius"/>
    </source>
</evidence>
<evidence type="ECO:0000313" key="8">
    <source>
        <dbReference type="Proteomes" id="UP001221208"/>
    </source>
</evidence>
<keyword evidence="8" id="KW-1185">Reference proteome</keyword>
<reference evidence="7 8" key="1">
    <citation type="submission" date="2022-10" db="EMBL/GenBank/DDBJ databases">
        <title>Janthinobacterium sp. hw3 Genome sequencing.</title>
        <authorList>
            <person name="Park S."/>
        </authorList>
    </citation>
    <scope>NUCLEOTIDE SEQUENCE [LARGE SCALE GENOMIC DNA]</scope>
    <source>
        <strain evidence="8">hw3</strain>
    </source>
</reference>
<keyword evidence="5 6" id="KW-0472">Membrane</keyword>
<dbReference type="InterPro" id="IPR036259">
    <property type="entry name" value="MFS_trans_sf"/>
</dbReference>
<dbReference type="PANTHER" id="PTHR23513">
    <property type="entry name" value="INTEGRAL MEMBRANE EFFLUX PROTEIN-RELATED"/>
    <property type="match status" value="1"/>
</dbReference>
<name>A0ABT5K8F4_9BURK</name>
<feature type="transmembrane region" description="Helical" evidence="6">
    <location>
        <begin position="185"/>
        <end position="204"/>
    </location>
</feature>
<dbReference type="InterPro" id="IPR011701">
    <property type="entry name" value="MFS"/>
</dbReference>
<feature type="transmembrane region" description="Helical" evidence="6">
    <location>
        <begin position="327"/>
        <end position="352"/>
    </location>
</feature>
<feature type="transmembrane region" description="Helical" evidence="6">
    <location>
        <begin position="303"/>
        <end position="321"/>
    </location>
</feature>
<comment type="subcellular location">
    <subcellularLocation>
        <location evidence="1">Cell membrane</location>
        <topology evidence="1">Multi-pass membrane protein</topology>
    </subcellularLocation>
</comment>
<proteinExistence type="predicted"/>
<feature type="transmembrane region" description="Helical" evidence="6">
    <location>
        <begin position="20"/>
        <end position="43"/>
    </location>
</feature>
<evidence type="ECO:0000256" key="3">
    <source>
        <dbReference type="ARBA" id="ARBA00022692"/>
    </source>
</evidence>
<feature type="transmembrane region" description="Helical" evidence="6">
    <location>
        <begin position="49"/>
        <end position="70"/>
    </location>
</feature>
<feature type="transmembrane region" description="Helical" evidence="6">
    <location>
        <begin position="241"/>
        <end position="264"/>
    </location>
</feature>
<feature type="transmembrane region" description="Helical" evidence="6">
    <location>
        <begin position="155"/>
        <end position="173"/>
    </location>
</feature>
<feature type="transmembrane region" description="Helical" evidence="6">
    <location>
        <begin position="91"/>
        <end position="108"/>
    </location>
</feature>
<dbReference type="CDD" id="cd06173">
    <property type="entry name" value="MFS_MefA_like"/>
    <property type="match status" value="1"/>
</dbReference>
<gene>
    <name evidence="7" type="ORF">OIK44_24360</name>
</gene>
<feature type="transmembrane region" description="Helical" evidence="6">
    <location>
        <begin position="392"/>
        <end position="413"/>
    </location>
</feature>
<dbReference type="SUPFAM" id="SSF103473">
    <property type="entry name" value="MFS general substrate transporter"/>
    <property type="match status" value="1"/>
</dbReference>
<dbReference type="PANTHER" id="PTHR23513:SF6">
    <property type="entry name" value="MAJOR FACILITATOR SUPERFAMILY ASSOCIATED DOMAIN-CONTAINING PROTEIN"/>
    <property type="match status" value="1"/>
</dbReference>
<dbReference type="Gene3D" id="1.20.1250.20">
    <property type="entry name" value="MFS general substrate transporter like domains"/>
    <property type="match status" value="1"/>
</dbReference>
<feature type="transmembrane region" description="Helical" evidence="6">
    <location>
        <begin position="364"/>
        <end position="386"/>
    </location>
</feature>
<evidence type="ECO:0000313" key="7">
    <source>
        <dbReference type="EMBL" id="MDC8760723.1"/>
    </source>
</evidence>
<comment type="caution">
    <text evidence="7">The sequence shown here is derived from an EMBL/GenBank/DDBJ whole genome shotgun (WGS) entry which is preliminary data.</text>
</comment>
<protein>
    <submittedName>
        <fullName evidence="7">MFS transporter</fullName>
    </submittedName>
</protein>
<evidence type="ECO:0000256" key="2">
    <source>
        <dbReference type="ARBA" id="ARBA00022475"/>
    </source>
</evidence>
<keyword evidence="3 6" id="KW-0812">Transmembrane</keyword>
<feature type="transmembrane region" description="Helical" evidence="6">
    <location>
        <begin position="270"/>
        <end position="291"/>
    </location>
</feature>
<dbReference type="Proteomes" id="UP001221208">
    <property type="component" value="Unassembled WGS sequence"/>
</dbReference>
<dbReference type="Pfam" id="PF07690">
    <property type="entry name" value="MFS_1"/>
    <property type="match status" value="1"/>
</dbReference>
<sequence>MSGHPTAAAPLMREANFRWLLAGAVISMLGDQFSVIALPWLVLKMTGDSLTLGLVIALMSVPRAVFILAGGALVDRHSPRRVLMLSKHANAILLGALAALLLCGQLTLPLVYALALGIGLASAFGIPSATALLPQVAAPHQLHQANGIMLGLRQLSLLAGPLLAGLLIALAGRGDAAAGPADARGLGLAFAFDCLTFVLSAWTLSKVRTARAAAPERPQAIWRAVGAGLAMVWRDRALRTCLLYWAAVSLLVTGPLQVALPVLASERLHGAAALGLLLGAHGAGTLLGMAASGVGGGLRIGSFGSTLLLIDAIVGALLMPLGRIDAAWQGALLLALVGALAGFMQIAVYTWIQRRVPPAMLGRAMSIFMFIFMGLAPLSAAAAGWLMQSLTLAQLFAGGGAMLIALTLLTFALTPMRGVTDAPPGATTKLESQ</sequence>
<feature type="transmembrane region" description="Helical" evidence="6">
    <location>
        <begin position="114"/>
        <end position="134"/>
    </location>
</feature>
<dbReference type="RefSeq" id="WP_273674687.1">
    <property type="nucleotide sequence ID" value="NZ_JAQQXR010000017.1"/>
</dbReference>
<evidence type="ECO:0000256" key="1">
    <source>
        <dbReference type="ARBA" id="ARBA00004651"/>
    </source>
</evidence>
<evidence type="ECO:0000256" key="5">
    <source>
        <dbReference type="ARBA" id="ARBA00023136"/>
    </source>
</evidence>
<keyword evidence="2" id="KW-1003">Cell membrane</keyword>
<dbReference type="EMBL" id="JAQQXR010000017">
    <property type="protein sequence ID" value="MDC8760723.1"/>
    <property type="molecule type" value="Genomic_DNA"/>
</dbReference>
<evidence type="ECO:0000256" key="4">
    <source>
        <dbReference type="ARBA" id="ARBA00022989"/>
    </source>
</evidence>
<keyword evidence="4 6" id="KW-1133">Transmembrane helix</keyword>